<dbReference type="InterPro" id="IPR010997">
    <property type="entry name" value="HRDC-like_sf"/>
</dbReference>
<dbReference type="InterPro" id="IPR002121">
    <property type="entry name" value="HRDC_dom"/>
</dbReference>
<feature type="domain" description="HRDC" evidence="1">
    <location>
        <begin position="249"/>
        <end position="330"/>
    </location>
</feature>
<protein>
    <submittedName>
        <fullName evidence="2">Ribonuclease D</fullName>
        <ecNumber evidence="2">3.1.13.5</ecNumber>
    </submittedName>
</protein>
<keyword evidence="2" id="KW-0378">Hydrolase</keyword>
<sequence length="426" mass="47312">MAKDRGSLERFGRYGHSGTVEGADDGAMPDLTAALVHRQGIRLRWVATETDLAEVVKEAKEIGAVAVDTEFHRERSYYPKLALVQARIGDLIFLIDPLDLDLSPLEEIFVDEKIKFVFHASEQDLEILERAVGARPVQLFDTQVAAGFLGISHASLGALLHQFLRVTIAKGARLSDWMARPLSPEQIDYAATDVLYLEELERRIVAELDSMHRRDWALEEMAAVVRRRRSEVPVELAWTKIRECRALDDERNRRIAARIAAWREEQARVRDVPARSILSDLAIASIARSAPQSRSELTRLRGVDGRRLDAEMVGHLLELVVSDQPVGTATAELAISATMRPELAPVVLLSASVVQAKAFDLGIDPALIASRDEIVDFVIRRRGGLSRGWRYQVCGAELGALLAGERKIEVTGGEHLHVRPVSEGTH</sequence>
<evidence type="ECO:0000313" key="2">
    <source>
        <dbReference type="EMBL" id="KJE75805.1"/>
    </source>
</evidence>
<evidence type="ECO:0000259" key="1">
    <source>
        <dbReference type="PROSITE" id="PS50967"/>
    </source>
</evidence>
<dbReference type="SUPFAM" id="SSF47819">
    <property type="entry name" value="HRDC-like"/>
    <property type="match status" value="1"/>
</dbReference>
<dbReference type="AlphaFoldDB" id="A0A0D8FRB8"/>
<dbReference type="SMART" id="SM00474">
    <property type="entry name" value="35EXOc"/>
    <property type="match status" value="1"/>
</dbReference>
<reference evidence="2 3" key="1">
    <citation type="submission" date="2015-01" db="EMBL/GenBank/DDBJ databases">
        <title>Draft genome of the acidophilic iron oxidizer Ferrimicrobium acidiphilum strain T23.</title>
        <authorList>
            <person name="Poehlein A."/>
            <person name="Eisen S."/>
            <person name="Schloemann M."/>
            <person name="Johnson B.D."/>
            <person name="Daniel R."/>
            <person name="Muehling M."/>
        </authorList>
    </citation>
    <scope>NUCLEOTIDE SEQUENCE [LARGE SCALE GENOMIC DNA]</scope>
    <source>
        <strain evidence="2 3">T23</strain>
    </source>
</reference>
<dbReference type="OrthoDB" id="144122at2"/>
<dbReference type="PATRIC" id="fig|1121877.4.peg.2720"/>
<dbReference type="RefSeq" id="WP_035390582.1">
    <property type="nucleotide sequence ID" value="NZ_JQKF01000027.1"/>
</dbReference>
<dbReference type="SMART" id="SM00341">
    <property type="entry name" value="HRDC"/>
    <property type="match status" value="1"/>
</dbReference>
<comment type="caution">
    <text evidence="2">The sequence shown here is derived from an EMBL/GenBank/DDBJ whole genome shotgun (WGS) entry which is preliminary data.</text>
</comment>
<keyword evidence="3" id="KW-1185">Reference proteome</keyword>
<dbReference type="STRING" id="1121877.FEAC_24360"/>
<dbReference type="PANTHER" id="PTHR47649">
    <property type="entry name" value="RIBONUCLEASE D"/>
    <property type="match status" value="1"/>
</dbReference>
<accession>A0A0D8FRB8</accession>
<dbReference type="Gene3D" id="1.10.150.80">
    <property type="entry name" value="HRDC domain"/>
    <property type="match status" value="1"/>
</dbReference>
<dbReference type="EC" id="3.1.13.5" evidence="2"/>
<dbReference type="GO" id="GO:0008408">
    <property type="term" value="F:3'-5' exonuclease activity"/>
    <property type="evidence" value="ECO:0007669"/>
    <property type="project" value="InterPro"/>
</dbReference>
<dbReference type="GO" id="GO:0000166">
    <property type="term" value="F:nucleotide binding"/>
    <property type="evidence" value="ECO:0007669"/>
    <property type="project" value="InterPro"/>
</dbReference>
<dbReference type="EMBL" id="JXUW01000028">
    <property type="protein sequence ID" value="KJE75805.1"/>
    <property type="molecule type" value="Genomic_DNA"/>
</dbReference>
<dbReference type="GO" id="GO:0003676">
    <property type="term" value="F:nucleic acid binding"/>
    <property type="evidence" value="ECO:0007669"/>
    <property type="project" value="InterPro"/>
</dbReference>
<evidence type="ECO:0000313" key="3">
    <source>
        <dbReference type="Proteomes" id="UP000032336"/>
    </source>
</evidence>
<dbReference type="InterPro" id="IPR044876">
    <property type="entry name" value="HRDC_dom_sf"/>
</dbReference>
<name>A0A0D8FRB8_9ACTN</name>
<dbReference type="Pfam" id="PF01612">
    <property type="entry name" value="DNA_pol_A_exo1"/>
    <property type="match status" value="1"/>
</dbReference>
<proteinExistence type="predicted"/>
<dbReference type="SUPFAM" id="SSF53098">
    <property type="entry name" value="Ribonuclease H-like"/>
    <property type="match status" value="1"/>
</dbReference>
<dbReference type="GO" id="GO:0006139">
    <property type="term" value="P:nucleobase-containing compound metabolic process"/>
    <property type="evidence" value="ECO:0007669"/>
    <property type="project" value="InterPro"/>
</dbReference>
<dbReference type="PROSITE" id="PS50967">
    <property type="entry name" value="HRDC"/>
    <property type="match status" value="1"/>
</dbReference>
<dbReference type="InterPro" id="IPR012337">
    <property type="entry name" value="RNaseH-like_sf"/>
</dbReference>
<dbReference type="InterPro" id="IPR051086">
    <property type="entry name" value="RNase_D-like"/>
</dbReference>
<dbReference type="PANTHER" id="PTHR47649:SF1">
    <property type="entry name" value="RIBONUCLEASE D"/>
    <property type="match status" value="1"/>
</dbReference>
<dbReference type="InterPro" id="IPR036397">
    <property type="entry name" value="RNaseH_sf"/>
</dbReference>
<dbReference type="GeneID" id="78373467"/>
<dbReference type="InterPro" id="IPR002562">
    <property type="entry name" value="3'-5'_exonuclease_dom"/>
</dbReference>
<dbReference type="Pfam" id="PF00570">
    <property type="entry name" value="HRDC"/>
    <property type="match status" value="1"/>
</dbReference>
<dbReference type="eggNOG" id="COG0349">
    <property type="taxonomic scope" value="Bacteria"/>
</dbReference>
<dbReference type="GO" id="GO:0033890">
    <property type="term" value="F:ribonuclease D activity"/>
    <property type="evidence" value="ECO:0007669"/>
    <property type="project" value="UniProtKB-EC"/>
</dbReference>
<dbReference type="Gene3D" id="3.30.420.10">
    <property type="entry name" value="Ribonuclease H-like superfamily/Ribonuclease H"/>
    <property type="match status" value="1"/>
</dbReference>
<dbReference type="CDD" id="cd06142">
    <property type="entry name" value="RNaseD_exo"/>
    <property type="match status" value="1"/>
</dbReference>
<dbReference type="Proteomes" id="UP000032336">
    <property type="component" value="Unassembled WGS sequence"/>
</dbReference>
<gene>
    <name evidence="2" type="primary">rnd</name>
    <name evidence="2" type="ORF">FEAC_24360</name>
</gene>
<organism evidence="2 3">
    <name type="scientific">Ferrimicrobium acidiphilum DSM 19497</name>
    <dbReference type="NCBI Taxonomy" id="1121877"/>
    <lineage>
        <taxon>Bacteria</taxon>
        <taxon>Bacillati</taxon>
        <taxon>Actinomycetota</taxon>
        <taxon>Acidimicrobiia</taxon>
        <taxon>Acidimicrobiales</taxon>
        <taxon>Acidimicrobiaceae</taxon>
        <taxon>Ferrimicrobium</taxon>
    </lineage>
</organism>